<evidence type="ECO:0000313" key="1">
    <source>
        <dbReference type="EMBL" id="SFW24061.1"/>
    </source>
</evidence>
<reference evidence="2" key="1">
    <citation type="submission" date="2016-11" db="EMBL/GenBank/DDBJ databases">
        <authorList>
            <person name="Jaros S."/>
            <person name="Januszkiewicz K."/>
            <person name="Wedrychowicz H."/>
        </authorList>
    </citation>
    <scope>NUCLEOTIDE SEQUENCE [LARGE SCALE GENOMIC DNA]</scope>
    <source>
        <strain evidence="2">DSM 7057</strain>
    </source>
</reference>
<dbReference type="GO" id="GO:0006313">
    <property type="term" value="P:DNA transposition"/>
    <property type="evidence" value="ECO:0007669"/>
    <property type="project" value="InterPro"/>
</dbReference>
<dbReference type="InterPro" id="IPR002514">
    <property type="entry name" value="Transposase_8"/>
</dbReference>
<proteinExistence type="predicted"/>
<dbReference type="RefSeq" id="WP_371261783.1">
    <property type="nucleotide sequence ID" value="NZ_FPIW01000005.1"/>
</dbReference>
<dbReference type="AlphaFoldDB" id="A0AA94HR03"/>
<protein>
    <recommendedName>
        <fullName evidence="3">Transposase</fullName>
    </recommendedName>
</protein>
<dbReference type="Proteomes" id="UP000182680">
    <property type="component" value="Unassembled WGS sequence"/>
</dbReference>
<dbReference type="SUPFAM" id="SSF48295">
    <property type="entry name" value="TrpR-like"/>
    <property type="match status" value="1"/>
</dbReference>
<evidence type="ECO:0008006" key="3">
    <source>
        <dbReference type="Google" id="ProtNLM"/>
    </source>
</evidence>
<dbReference type="InterPro" id="IPR010921">
    <property type="entry name" value="Trp_repressor/repl_initiator"/>
</dbReference>
<dbReference type="GO" id="GO:0004803">
    <property type="term" value="F:transposase activity"/>
    <property type="evidence" value="ECO:0007669"/>
    <property type="project" value="InterPro"/>
</dbReference>
<dbReference type="EMBL" id="FPIW01000005">
    <property type="protein sequence ID" value="SFW24061.1"/>
    <property type="molecule type" value="Genomic_DNA"/>
</dbReference>
<dbReference type="Pfam" id="PF01527">
    <property type="entry name" value="HTH_Tnp_1"/>
    <property type="match status" value="1"/>
</dbReference>
<evidence type="ECO:0000313" key="2">
    <source>
        <dbReference type="Proteomes" id="UP000182680"/>
    </source>
</evidence>
<comment type="caution">
    <text evidence="1">The sequence shown here is derived from an EMBL/GenBank/DDBJ whole genome shotgun (WGS) entry which is preliminary data.</text>
</comment>
<organism evidence="1 2">
    <name type="scientific">Desulfovibrio desulfuricans</name>
    <dbReference type="NCBI Taxonomy" id="876"/>
    <lineage>
        <taxon>Bacteria</taxon>
        <taxon>Pseudomonadati</taxon>
        <taxon>Thermodesulfobacteriota</taxon>
        <taxon>Desulfovibrionia</taxon>
        <taxon>Desulfovibrionales</taxon>
        <taxon>Desulfovibrionaceae</taxon>
        <taxon>Desulfovibrio</taxon>
    </lineage>
</organism>
<sequence>MSGRKNAFYSLEFKLEAARRYLEGGISYRELSNELGIKSKTQL</sequence>
<gene>
    <name evidence="1" type="ORF">SAMN02910291_00529</name>
</gene>
<dbReference type="GO" id="GO:0043565">
    <property type="term" value="F:sequence-specific DNA binding"/>
    <property type="evidence" value="ECO:0007669"/>
    <property type="project" value="InterPro"/>
</dbReference>
<accession>A0AA94HR03</accession>
<name>A0AA94HR03_DESDE</name>